<proteinExistence type="predicted"/>
<feature type="transmembrane region" description="Helical" evidence="2">
    <location>
        <begin position="137"/>
        <end position="155"/>
    </location>
</feature>
<keyword evidence="2" id="KW-0472">Membrane</keyword>
<protein>
    <submittedName>
        <fullName evidence="3">Uncharacterized protein</fullName>
    </submittedName>
</protein>
<evidence type="ECO:0000256" key="1">
    <source>
        <dbReference type="SAM" id="MobiDB-lite"/>
    </source>
</evidence>
<dbReference type="AlphaFoldDB" id="A0A6C0KNH5"/>
<feature type="compositionally biased region" description="Low complexity" evidence="1">
    <location>
        <begin position="60"/>
        <end position="71"/>
    </location>
</feature>
<feature type="compositionally biased region" description="Low complexity" evidence="1">
    <location>
        <begin position="1"/>
        <end position="30"/>
    </location>
</feature>
<keyword evidence="2" id="KW-0812">Transmembrane</keyword>
<sequence length="357" mass="40295">MNKNGSTDAVASTVSTDATDATDATYATDSTDTKPVNVTVHSPLSGETTGSIPEKEDTSSETSGSDDGFTSEQQDALSKLPQAMFNYREVDTLLKDSFNYKESNHSMICDIIGMYLKGQKILYTEAKTLCEQRLNSLMLPTICITAICSVISLVLKEYDFSSTIVSSLNGLNFVFLTLINYLKLDAKAEAHRVSAYKFDKLQSKMEFSSGKILFIAAEARSLPQILTDIEKDVREIKETNQFILPESIRFTYPRLYNINVFAEVKKIQTEETSLVNNLKDVLNEHVHVNINIHSTDSPQKKDLARLQLLELQKKMLTDRIIQIKNKYLEIDSQFEEEMREQREHSTDSFQLCGCLKT</sequence>
<evidence type="ECO:0000256" key="2">
    <source>
        <dbReference type="SAM" id="Phobius"/>
    </source>
</evidence>
<organism evidence="3">
    <name type="scientific">viral metagenome</name>
    <dbReference type="NCBI Taxonomy" id="1070528"/>
    <lineage>
        <taxon>unclassified sequences</taxon>
        <taxon>metagenomes</taxon>
        <taxon>organismal metagenomes</taxon>
    </lineage>
</organism>
<reference evidence="3" key="1">
    <citation type="journal article" date="2020" name="Nature">
        <title>Giant virus diversity and host interactions through global metagenomics.</title>
        <authorList>
            <person name="Schulz F."/>
            <person name="Roux S."/>
            <person name="Paez-Espino D."/>
            <person name="Jungbluth S."/>
            <person name="Walsh D.A."/>
            <person name="Denef V.J."/>
            <person name="McMahon K.D."/>
            <person name="Konstantinidis K.T."/>
            <person name="Eloe-Fadrosh E.A."/>
            <person name="Kyrpides N.C."/>
            <person name="Woyke T."/>
        </authorList>
    </citation>
    <scope>NUCLEOTIDE SEQUENCE</scope>
    <source>
        <strain evidence="3">GVMAG-S-3300013006-158</strain>
    </source>
</reference>
<feature type="transmembrane region" description="Helical" evidence="2">
    <location>
        <begin position="161"/>
        <end position="182"/>
    </location>
</feature>
<keyword evidence="2" id="KW-1133">Transmembrane helix</keyword>
<name>A0A6C0KNH5_9ZZZZ</name>
<dbReference type="EMBL" id="MN740938">
    <property type="protein sequence ID" value="QHU18833.1"/>
    <property type="molecule type" value="Genomic_DNA"/>
</dbReference>
<feature type="region of interest" description="Disordered" evidence="1">
    <location>
        <begin position="1"/>
        <end position="73"/>
    </location>
</feature>
<evidence type="ECO:0000313" key="3">
    <source>
        <dbReference type="EMBL" id="QHU18833.1"/>
    </source>
</evidence>
<accession>A0A6C0KNH5</accession>
<feature type="compositionally biased region" description="Polar residues" evidence="1">
    <location>
        <begin position="34"/>
        <end position="51"/>
    </location>
</feature>